<feature type="region of interest" description="Disordered" evidence="1">
    <location>
        <begin position="1"/>
        <end position="35"/>
    </location>
</feature>
<protein>
    <submittedName>
        <fullName evidence="2">Uncharacterized protein</fullName>
    </submittedName>
</protein>
<accession>A0A024UVL1</accession>
<feature type="compositionally biased region" description="Low complexity" evidence="1">
    <location>
        <begin position="173"/>
        <end position="184"/>
    </location>
</feature>
<dbReference type="eggNOG" id="ENOG502RQU8">
    <property type="taxonomic scope" value="Eukaryota"/>
</dbReference>
<feature type="compositionally biased region" description="Polar residues" evidence="1">
    <location>
        <begin position="145"/>
        <end position="156"/>
    </location>
</feature>
<feature type="compositionally biased region" description="Low complexity" evidence="1">
    <location>
        <begin position="559"/>
        <end position="568"/>
    </location>
</feature>
<feature type="compositionally biased region" description="Basic residues" evidence="1">
    <location>
        <begin position="19"/>
        <end position="28"/>
    </location>
</feature>
<feature type="region of interest" description="Disordered" evidence="1">
    <location>
        <begin position="57"/>
        <end position="184"/>
    </location>
</feature>
<feature type="region of interest" description="Disordered" evidence="1">
    <location>
        <begin position="926"/>
        <end position="951"/>
    </location>
</feature>
<evidence type="ECO:0000256" key="1">
    <source>
        <dbReference type="SAM" id="MobiDB-lite"/>
    </source>
</evidence>
<feature type="region of interest" description="Disordered" evidence="1">
    <location>
        <begin position="550"/>
        <end position="579"/>
    </location>
</feature>
<dbReference type="OrthoDB" id="197011at2759"/>
<reference evidence="2" key="1">
    <citation type="submission" date="2013-12" db="EMBL/GenBank/DDBJ databases">
        <title>The Genome Sequence of Aphanomyces invadans NJM9701.</title>
        <authorList>
            <consortium name="The Broad Institute Genomics Platform"/>
            <person name="Russ C."/>
            <person name="Tyler B."/>
            <person name="van West P."/>
            <person name="Dieguez-Uribeondo J."/>
            <person name="Young S.K."/>
            <person name="Zeng Q."/>
            <person name="Gargeya S."/>
            <person name="Fitzgerald M."/>
            <person name="Abouelleil A."/>
            <person name="Alvarado L."/>
            <person name="Chapman S.B."/>
            <person name="Gainer-Dewar J."/>
            <person name="Goldberg J."/>
            <person name="Griggs A."/>
            <person name="Gujja S."/>
            <person name="Hansen M."/>
            <person name="Howarth C."/>
            <person name="Imamovic A."/>
            <person name="Ireland A."/>
            <person name="Larimer J."/>
            <person name="McCowan C."/>
            <person name="Murphy C."/>
            <person name="Pearson M."/>
            <person name="Poon T.W."/>
            <person name="Priest M."/>
            <person name="Roberts A."/>
            <person name="Saif S."/>
            <person name="Shea T."/>
            <person name="Sykes S."/>
            <person name="Wortman J."/>
            <person name="Nusbaum C."/>
            <person name="Birren B."/>
        </authorList>
    </citation>
    <scope>NUCLEOTIDE SEQUENCE [LARGE SCALE GENOMIC DNA]</scope>
    <source>
        <strain evidence="2">NJM9701</strain>
    </source>
</reference>
<gene>
    <name evidence="2" type="ORF">H310_00393</name>
</gene>
<organism evidence="2">
    <name type="scientific">Aphanomyces invadans</name>
    <dbReference type="NCBI Taxonomy" id="157072"/>
    <lineage>
        <taxon>Eukaryota</taxon>
        <taxon>Sar</taxon>
        <taxon>Stramenopiles</taxon>
        <taxon>Oomycota</taxon>
        <taxon>Saprolegniomycetes</taxon>
        <taxon>Saprolegniales</taxon>
        <taxon>Verrucalvaceae</taxon>
        <taxon>Aphanomyces</taxon>
    </lineage>
</organism>
<sequence>MDEASGGSSNVSFDSYNRALRKGRHPRSFGREDTSTLWNALKTSADRVANVRFGQKLGSVVDKDNSPSPGMPLSRVDSVVSPLLPDGRDEGSPSHMGRQSFSRGRGKPPGTYSSSPEKRDVLRRSKKKQHHNGSLDDVVRRIQALGTTPMSSSSPTLDPKAVSAVPAATSGQPPSSSSASSNANDIDTAKLRNDFSAQSDARIYFGSTVAFELFNGDMMMVSVADSTVVIHPLEHIRHQARGARDKLLFTLVNLHELRSANAIKYGDSVWLQISVGTGETSWEQGGVLGAKVRKVPELHALTLTQKRPGNSLDVGGQDGGDHHEPDLLTNVGFPVPVKAYLPKTREDSTDSQIDDMQARLRNKSSRMLGRWIIRSAVANPNAKDDYVYNNHEIFLEQDWFYLGAGTDPMTKAPVAVLRELPPPKNHKLGEYIVERRTAWKVRLVDSSNGGLGLSLVQQQMERLLFKAKTQLKASERMRDGDARSYSNGLHGGQNFSKQIRQHIQTITAASDQAYIGLQQDRVCNLNAYFESKIAAMGDGVGRGKLQLTPLGRARGPLRSSASELTLESGSGGSGSVLQGSRSMASLAASSSSSPSTDSGVHVCNLCVSNRRFDLCTHDHDVSRLVSKGEPLQRGPSTGPSYSRTASDRSLLTTAEQAARAKHIEAADMRERDRIMRLLGDQDARLLGVIKTAEHQTAMAAIQSRTHHDFSEDDVPHFINKMSVRHKRHLPPPSDGLPDIDELRRHLTEAKPKRLFADDDEHDEGGDERDEAASDVDTSGDDRDDDRNSGASSDTDDDFITEDEIQMLDFVNVEKASALYANDEKALLEMLIGFADLALHRVVPQLKEALHTHNKASLLETADFLARAAEFVVARRIQVHVMGLIQSVATSNVDDFTGIEPSLNRLVKEVEGTAQFVETFKAKNRAHQPTAAPLSIDERGDDGVADDTAANR</sequence>
<dbReference type="RefSeq" id="XP_008861391.1">
    <property type="nucleotide sequence ID" value="XM_008863169.1"/>
</dbReference>
<feature type="compositionally biased region" description="Polar residues" evidence="1">
    <location>
        <begin position="634"/>
        <end position="646"/>
    </location>
</feature>
<feature type="compositionally biased region" description="Polar residues" evidence="1">
    <location>
        <begin position="1"/>
        <end position="15"/>
    </location>
</feature>
<name>A0A024UVL1_9STRA</name>
<dbReference type="EMBL" id="KI913952">
    <property type="protein sequence ID" value="ETW09980.1"/>
    <property type="molecule type" value="Genomic_DNA"/>
</dbReference>
<evidence type="ECO:0000313" key="2">
    <source>
        <dbReference type="EMBL" id="ETW09980.1"/>
    </source>
</evidence>
<feature type="compositionally biased region" description="Acidic residues" evidence="1">
    <location>
        <begin position="757"/>
        <end position="783"/>
    </location>
</feature>
<feature type="region of interest" description="Disordered" evidence="1">
    <location>
        <begin position="626"/>
        <end position="646"/>
    </location>
</feature>
<dbReference type="VEuPathDB" id="FungiDB:H310_00393"/>
<proteinExistence type="predicted"/>
<feature type="region of interest" description="Disordered" evidence="1">
    <location>
        <begin position="750"/>
        <end position="797"/>
    </location>
</feature>
<dbReference type="GeneID" id="20077443"/>
<dbReference type="AlphaFoldDB" id="A0A024UVL1"/>